<evidence type="ECO:0000313" key="2">
    <source>
        <dbReference type="Proteomes" id="UP000264141"/>
    </source>
</evidence>
<comment type="caution">
    <text evidence="1">The sequence shown here is derived from an EMBL/GenBank/DDBJ whole genome shotgun (WGS) entry which is preliminary data.</text>
</comment>
<evidence type="ECO:0000313" key="1">
    <source>
        <dbReference type="EMBL" id="HCE17379.1"/>
    </source>
</evidence>
<dbReference type="EMBL" id="DPBP01000025">
    <property type="protein sequence ID" value="HCE17379.1"/>
    <property type="molecule type" value="Genomic_DNA"/>
</dbReference>
<protein>
    <submittedName>
        <fullName evidence="1">Uncharacterized protein</fullName>
    </submittedName>
</protein>
<name>A0A3D1JFM1_9CHLR</name>
<reference evidence="1 2" key="1">
    <citation type="journal article" date="2018" name="Nat. Biotechnol.">
        <title>A standardized bacterial taxonomy based on genome phylogeny substantially revises the tree of life.</title>
        <authorList>
            <person name="Parks D.H."/>
            <person name="Chuvochina M."/>
            <person name="Waite D.W."/>
            <person name="Rinke C."/>
            <person name="Skarshewski A."/>
            <person name="Chaumeil P.A."/>
            <person name="Hugenholtz P."/>
        </authorList>
    </citation>
    <scope>NUCLEOTIDE SEQUENCE [LARGE SCALE GENOMIC DNA]</scope>
    <source>
        <strain evidence="1">UBA8781</strain>
    </source>
</reference>
<gene>
    <name evidence="1" type="ORF">DEQ80_05935</name>
</gene>
<sequence length="92" mass="9762">MNGQRTFPRLKPRQGGLYGLNHGFGRDVAHQPETTIIRIASQAQVGCAFGQHAQGGVFEGMVTAGAPDGTPIEYRHITSGGEEQNLAQDGAE</sequence>
<accession>A0A3D1JFM1</accession>
<organism evidence="1 2">
    <name type="scientific">Anaerolinea thermolimosa</name>
    <dbReference type="NCBI Taxonomy" id="229919"/>
    <lineage>
        <taxon>Bacteria</taxon>
        <taxon>Bacillati</taxon>
        <taxon>Chloroflexota</taxon>
        <taxon>Anaerolineae</taxon>
        <taxon>Anaerolineales</taxon>
        <taxon>Anaerolineaceae</taxon>
        <taxon>Anaerolinea</taxon>
    </lineage>
</organism>
<proteinExistence type="predicted"/>
<dbReference type="Proteomes" id="UP000264141">
    <property type="component" value="Unassembled WGS sequence"/>
</dbReference>
<dbReference type="AlphaFoldDB" id="A0A3D1JFM1"/>